<dbReference type="RefSeq" id="WP_013855305.1">
    <property type="nucleotide sequence ID" value="NZ_CP123735.1"/>
</dbReference>
<evidence type="ECO:0000259" key="3">
    <source>
        <dbReference type="PROSITE" id="PS51459"/>
    </source>
</evidence>
<reference evidence="5" key="3">
    <citation type="submission" date="2023-04" db="EMBL/GenBank/DDBJ databases">
        <authorList>
            <person name="Wang Y."/>
        </authorList>
    </citation>
    <scope>NUCLEOTIDE SEQUENCE</scope>
    <source>
        <strain evidence="5">ZW18</strain>
    </source>
</reference>
<dbReference type="PANTHER" id="PTHR13504:SF40">
    <property type="entry name" value="FIDO DOMAIN-CONTAINING PROTEIN"/>
    <property type="match status" value="1"/>
</dbReference>
<organism evidence="5 7">
    <name type="scientific">Lactobacillus kefiranofaciens</name>
    <dbReference type="NCBI Taxonomy" id="267818"/>
    <lineage>
        <taxon>Bacteria</taxon>
        <taxon>Bacillati</taxon>
        <taxon>Bacillota</taxon>
        <taxon>Bacilli</taxon>
        <taxon>Lactobacillales</taxon>
        <taxon>Lactobacillaceae</taxon>
        <taxon>Lactobacillus</taxon>
    </lineage>
</organism>
<evidence type="ECO:0000313" key="7">
    <source>
        <dbReference type="Proteomes" id="UP001242513"/>
    </source>
</evidence>
<name>A0AAX3UC01_9LACO</name>
<dbReference type="InterPro" id="IPR003812">
    <property type="entry name" value="Fido"/>
</dbReference>
<keyword evidence="2" id="KW-0067">ATP-binding</keyword>
<dbReference type="EMBL" id="FMXC01000002">
    <property type="protein sequence ID" value="SDA41508.1"/>
    <property type="molecule type" value="Genomic_DNA"/>
</dbReference>
<dbReference type="InterPro" id="IPR036597">
    <property type="entry name" value="Fido-like_dom_sf"/>
</dbReference>
<feature type="binding site" evidence="2">
    <location>
        <begin position="254"/>
        <end position="261"/>
    </location>
    <ligand>
        <name>ATP</name>
        <dbReference type="ChEBI" id="CHEBI:30616"/>
    </ligand>
</feature>
<dbReference type="AlphaFoldDB" id="A0AAX3UC01"/>
<evidence type="ECO:0000313" key="4">
    <source>
        <dbReference type="EMBL" id="SDA41508.1"/>
    </source>
</evidence>
<evidence type="ECO:0000313" key="6">
    <source>
        <dbReference type="Proteomes" id="UP000181860"/>
    </source>
</evidence>
<accession>A0AAX3UC01</accession>
<sequence length="436" mass="50691">MVKNYHSLSKEKYLHKPQMVSKEEIDQIYQSRLHGVSSYQTNLYPFLTNKNGVQTNKYPIFFVYLPEIVRLESNLRDNSNQIKRLAEALPGIAKRQFLNSLLVSEITYTNIIEGVKTDRGEISTIIRDNESDPKRPSHKRLQSTIRMYQETQSNHLIEIEYLKDFREIYDSLLEGEIEQDKLPNGKLFRDKLSKGEKLRIGDAVHTVHVPPQTEENISEALSSLIEFMNNDDLPSIYKSLITHFFFENTHPFLDGNGRMGRYLLSTYISHKYDHFTGFSVATAIHSRVQTYYRIFKEADQAENYAELTFFIDEMLQLLVAQQEEIIATLSEDRQKLTQIGANIKHQVNSLDEKYDKEAIHAVLFYLGESKLFAGNRELGILDNDIIELNSKTGNISIRRTRDAIIQLENMQWIKEINGRPKQHEILNEIIGLKDKK</sequence>
<keyword evidence="2" id="KW-0547">Nucleotide-binding</keyword>
<dbReference type="GO" id="GO:0005524">
    <property type="term" value="F:ATP binding"/>
    <property type="evidence" value="ECO:0007669"/>
    <property type="project" value="UniProtKB-KW"/>
</dbReference>
<keyword evidence="6" id="KW-1185">Reference proteome</keyword>
<dbReference type="PANTHER" id="PTHR13504">
    <property type="entry name" value="FIDO DOMAIN-CONTAINING PROTEIN DDB_G0283145"/>
    <property type="match status" value="1"/>
</dbReference>
<proteinExistence type="predicted"/>
<evidence type="ECO:0000256" key="1">
    <source>
        <dbReference type="PIRSR" id="PIRSR640198-1"/>
    </source>
</evidence>
<dbReference type="Proteomes" id="UP001242513">
    <property type="component" value="Chromosome"/>
</dbReference>
<evidence type="ECO:0000313" key="5">
    <source>
        <dbReference type="EMBL" id="WGO85029.1"/>
    </source>
</evidence>
<dbReference type="EMBL" id="CP123735">
    <property type="protein sequence ID" value="WGO85029.1"/>
    <property type="molecule type" value="Genomic_DNA"/>
</dbReference>
<dbReference type="Proteomes" id="UP000181860">
    <property type="component" value="Unassembled WGS sequence"/>
</dbReference>
<dbReference type="Gene3D" id="1.10.3290.10">
    <property type="entry name" value="Fido-like domain"/>
    <property type="match status" value="1"/>
</dbReference>
<reference evidence="4 6" key="1">
    <citation type="submission" date="2016-10" db="EMBL/GenBank/DDBJ databases">
        <authorList>
            <person name="Varghese N."/>
            <person name="Submissions S."/>
        </authorList>
    </citation>
    <scope>NUCLEOTIDE SEQUENCE [LARGE SCALE GENOMIC DNA]</scope>
    <source>
        <strain evidence="4 6">ATCC 43761</strain>
    </source>
</reference>
<dbReference type="Pfam" id="PF02661">
    <property type="entry name" value="Fic"/>
    <property type="match status" value="1"/>
</dbReference>
<protein>
    <submittedName>
        <fullName evidence="5">Fic family protein</fullName>
    </submittedName>
</protein>
<feature type="domain" description="Fido" evidence="3">
    <location>
        <begin position="160"/>
        <end position="313"/>
    </location>
</feature>
<evidence type="ECO:0000256" key="2">
    <source>
        <dbReference type="PIRSR" id="PIRSR640198-2"/>
    </source>
</evidence>
<dbReference type="SUPFAM" id="SSF140931">
    <property type="entry name" value="Fic-like"/>
    <property type="match status" value="1"/>
</dbReference>
<reference evidence="5" key="2">
    <citation type="journal article" date="2022" name="Food Funct.">
        <title>Lactobacillus kefiranofaciens ZW18 from Kefir enhances the anti-tumor effect of anti-programmed cell death 1 (PD-1) immunotherapy by modulating the gut microbiota.</title>
        <authorList>
            <person name="Zhao J."/>
            <person name="Wang Y."/>
            <person name="Wang J."/>
            <person name="Lv M."/>
            <person name="Zhou C."/>
            <person name="Jia L."/>
            <person name="Geng W."/>
        </authorList>
    </citation>
    <scope>NUCLEOTIDE SEQUENCE</scope>
    <source>
        <strain evidence="5">ZW18</strain>
    </source>
</reference>
<dbReference type="InterPro" id="IPR040198">
    <property type="entry name" value="Fido_containing"/>
</dbReference>
<gene>
    <name evidence="5" type="ORF">QEJ78_06230</name>
    <name evidence="4" type="ORF">SAMN02983011_00443</name>
</gene>
<feature type="active site" evidence="1">
    <location>
        <position position="250"/>
    </location>
</feature>
<dbReference type="PROSITE" id="PS51459">
    <property type="entry name" value="FIDO"/>
    <property type="match status" value="1"/>
</dbReference>